<keyword evidence="2" id="KW-1185">Reference proteome</keyword>
<name>A0ABM5QD61_9BACT</name>
<evidence type="ECO:0000313" key="2">
    <source>
        <dbReference type="Proteomes" id="UP000023772"/>
    </source>
</evidence>
<dbReference type="EMBL" id="CP007451">
    <property type="protein sequence ID" value="AHW61412.1"/>
    <property type="molecule type" value="Genomic_DNA"/>
</dbReference>
<sequence length="61" mass="6799">MKYSALLGFGPPCRLFTLPVGFLAFPVEQDGKKEYRTSKKVNRAGKNVTGTLKKQQGRLKV</sequence>
<accession>A0ABM5QD61</accession>
<gene>
    <name evidence="1" type="ORF">FH5T_00225</name>
</gene>
<reference evidence="1 2" key="1">
    <citation type="submission" date="2014-03" db="EMBL/GenBank/DDBJ databases">
        <title>Complete genome sequence of a deeply braunched marine Bacteroidia bacterium Draconibacterium orientale type strain FH5T.</title>
        <authorList>
            <person name="Li X."/>
            <person name="Wang X."/>
            <person name="Xie Z."/>
            <person name="Du Z."/>
            <person name="Chen G."/>
        </authorList>
    </citation>
    <scope>NUCLEOTIDE SEQUENCE [LARGE SCALE GENOMIC DNA]</scope>
    <source>
        <strain evidence="1 2">FH5</strain>
    </source>
</reference>
<evidence type="ECO:0000313" key="1">
    <source>
        <dbReference type="EMBL" id="AHW61412.1"/>
    </source>
</evidence>
<organism evidence="1 2">
    <name type="scientific">Draconibacterium orientale</name>
    <dbReference type="NCBI Taxonomy" id="1168034"/>
    <lineage>
        <taxon>Bacteria</taxon>
        <taxon>Pseudomonadati</taxon>
        <taxon>Bacteroidota</taxon>
        <taxon>Bacteroidia</taxon>
        <taxon>Marinilabiliales</taxon>
        <taxon>Prolixibacteraceae</taxon>
        <taxon>Draconibacterium</taxon>
    </lineage>
</organism>
<proteinExistence type="predicted"/>
<protein>
    <submittedName>
        <fullName evidence="1">Uncharacterized protein</fullName>
    </submittedName>
</protein>
<dbReference type="Proteomes" id="UP000023772">
    <property type="component" value="Chromosome"/>
</dbReference>